<proteinExistence type="predicted"/>
<keyword evidence="2" id="KW-1185">Reference proteome</keyword>
<evidence type="ECO:0008006" key="3">
    <source>
        <dbReference type="Google" id="ProtNLM"/>
    </source>
</evidence>
<protein>
    <recommendedName>
        <fullName evidence="3">ATP-grasp domain-containing protein</fullName>
    </recommendedName>
</protein>
<dbReference type="AlphaFoldDB" id="A0A5J6MM73"/>
<dbReference type="KEGG" id="htq:FRZ44_38710"/>
<organism evidence="1 2">
    <name type="scientific">Hypericibacter terrae</name>
    <dbReference type="NCBI Taxonomy" id="2602015"/>
    <lineage>
        <taxon>Bacteria</taxon>
        <taxon>Pseudomonadati</taxon>
        <taxon>Pseudomonadota</taxon>
        <taxon>Alphaproteobacteria</taxon>
        <taxon>Rhodospirillales</taxon>
        <taxon>Dongiaceae</taxon>
        <taxon>Hypericibacter</taxon>
    </lineage>
</organism>
<dbReference type="OrthoDB" id="460582at2"/>
<reference evidence="1 2" key="1">
    <citation type="submission" date="2019-08" db="EMBL/GenBank/DDBJ databases">
        <title>Hyperibacter terrae gen. nov., sp. nov. and Hyperibacter viscosus sp. nov., two new members in the family Rhodospirillaceae isolated from the rhizosphere of Hypericum perforatum.</title>
        <authorList>
            <person name="Noviana Z."/>
        </authorList>
    </citation>
    <scope>NUCLEOTIDE SEQUENCE [LARGE SCALE GENOMIC DNA]</scope>
    <source>
        <strain evidence="1 2">R5913</strain>
    </source>
</reference>
<sequence>MIRLLCTQRGAFPIKRFLEVDGRRQTARIAPATYRSDIRAGIEGPATYVFTDLERVPPPRLGELAKEWEELEAAGGNRLLNHPVRALRRYELLRTLYEAGMNQFNIYRLDEIRRPSRYPVFIRRENEHDGAVSRFLQTPEEYDRELEAIQRLPVARDTLLAVEFCDTRDAHGIVRKYGAAIVGGEIKPFHLYVSRKPIVKHSTDAIVNAETAAEELRYFEKNPHEEALREIFALARIDYGRIDYGFRKGRLQVWEINTNPYWVVDSEPDPLRVELLKRRSKWLAQAFARIDTP</sequence>
<dbReference type="SUPFAM" id="SSF56059">
    <property type="entry name" value="Glutathione synthetase ATP-binding domain-like"/>
    <property type="match status" value="1"/>
</dbReference>
<evidence type="ECO:0000313" key="1">
    <source>
        <dbReference type="EMBL" id="QEX18564.1"/>
    </source>
</evidence>
<accession>A0A5J6MM73</accession>
<gene>
    <name evidence="1" type="ORF">FRZ44_38710</name>
</gene>
<dbReference type="Proteomes" id="UP000326202">
    <property type="component" value="Chromosome"/>
</dbReference>
<name>A0A5J6MM73_9PROT</name>
<dbReference type="RefSeq" id="WP_151178710.1">
    <property type="nucleotide sequence ID" value="NZ_CP042906.1"/>
</dbReference>
<evidence type="ECO:0000313" key="2">
    <source>
        <dbReference type="Proteomes" id="UP000326202"/>
    </source>
</evidence>
<dbReference type="EMBL" id="CP042906">
    <property type="protein sequence ID" value="QEX18564.1"/>
    <property type="molecule type" value="Genomic_DNA"/>
</dbReference>